<dbReference type="HOGENOM" id="CLU_2559460_0_0_1"/>
<reference evidence="1" key="1">
    <citation type="submission" date="2013-07" db="EMBL/GenBank/DDBJ databases">
        <title>The genome of an arbuscular mycorrhizal fungus provides insights into the evolution of the oldest plant symbiosis.</title>
        <authorList>
            <consortium name="DOE Joint Genome Institute"/>
            <person name="Tisserant E."/>
            <person name="Malbreil M."/>
            <person name="Kuo A."/>
            <person name="Kohler A."/>
            <person name="Symeonidi A."/>
            <person name="Balestrini R."/>
            <person name="Charron P."/>
            <person name="Duensing N."/>
            <person name="Frei-dit-Frey N."/>
            <person name="Gianinazzi-Pearson V."/>
            <person name="Gilbert B."/>
            <person name="Handa Y."/>
            <person name="Hijri M."/>
            <person name="Kaul R."/>
            <person name="Kawaguchi M."/>
            <person name="Krajinski F."/>
            <person name="Lammers P."/>
            <person name="Lapierre D."/>
            <person name="Masclaux F.G."/>
            <person name="Murat C."/>
            <person name="Morin E."/>
            <person name="Ndikumana S."/>
            <person name="Pagni M."/>
            <person name="Petitpierre D."/>
            <person name="Requena N."/>
            <person name="Rosikiewicz P."/>
            <person name="Riley R."/>
            <person name="Saito K."/>
            <person name="San Clemente H."/>
            <person name="Shapiro H."/>
            <person name="van Tuinen D."/>
            <person name="Becard G."/>
            <person name="Bonfante P."/>
            <person name="Paszkowski U."/>
            <person name="Shachar-Hill Y."/>
            <person name="Young J.P."/>
            <person name="Sanders I.R."/>
            <person name="Henrissat B."/>
            <person name="Rensing S.A."/>
            <person name="Grigoriev I.V."/>
            <person name="Corradi N."/>
            <person name="Roux C."/>
            <person name="Martin F."/>
        </authorList>
    </citation>
    <scope>NUCLEOTIDE SEQUENCE</scope>
    <source>
        <strain evidence="1">DAOM 197198</strain>
    </source>
</reference>
<gene>
    <name evidence="1" type="ORF">GLOINDRAFT_34668</name>
</gene>
<name>U9TD87_RHIID</name>
<proteinExistence type="predicted"/>
<evidence type="ECO:0000313" key="1">
    <source>
        <dbReference type="EMBL" id="ESA06065.1"/>
    </source>
</evidence>
<protein>
    <submittedName>
        <fullName evidence="1">Uncharacterized protein</fullName>
    </submittedName>
</protein>
<dbReference type="EMBL" id="KI292124">
    <property type="protein sequence ID" value="ESA06065.1"/>
    <property type="molecule type" value="Genomic_DNA"/>
</dbReference>
<sequence>MSMQYNEFHDKTGRLNTARRTRTRFYQSCYFVLQLNNLEHDQMIIQQLGLTYRCICCASSVDLRQMQPTCVRRRLIPDARHL</sequence>
<dbReference type="AlphaFoldDB" id="U9TD87"/>
<organism evidence="1">
    <name type="scientific">Rhizophagus irregularis (strain DAOM 181602 / DAOM 197198 / MUCL 43194)</name>
    <name type="common">Arbuscular mycorrhizal fungus</name>
    <name type="synonym">Glomus intraradices</name>
    <dbReference type="NCBI Taxonomy" id="747089"/>
    <lineage>
        <taxon>Eukaryota</taxon>
        <taxon>Fungi</taxon>
        <taxon>Fungi incertae sedis</taxon>
        <taxon>Mucoromycota</taxon>
        <taxon>Glomeromycotina</taxon>
        <taxon>Glomeromycetes</taxon>
        <taxon>Glomerales</taxon>
        <taxon>Glomeraceae</taxon>
        <taxon>Rhizophagus</taxon>
    </lineage>
</organism>
<accession>U9TD87</accession>